<reference evidence="1 2" key="1">
    <citation type="journal article" date="2014" name="Agronomy (Basel)">
        <title>A Draft Genome Sequence for Ensete ventricosum, the Drought-Tolerant Tree Against Hunger.</title>
        <authorList>
            <person name="Harrison J."/>
            <person name="Moore K.A."/>
            <person name="Paszkiewicz K."/>
            <person name="Jones T."/>
            <person name="Grant M."/>
            <person name="Ambacheew D."/>
            <person name="Muzemil S."/>
            <person name="Studholme D.J."/>
        </authorList>
    </citation>
    <scope>NUCLEOTIDE SEQUENCE [LARGE SCALE GENOMIC DNA]</scope>
</reference>
<organism evidence="1 2">
    <name type="scientific">Ensete ventricosum</name>
    <name type="common">Abyssinian banana</name>
    <name type="synonym">Musa ensete</name>
    <dbReference type="NCBI Taxonomy" id="4639"/>
    <lineage>
        <taxon>Eukaryota</taxon>
        <taxon>Viridiplantae</taxon>
        <taxon>Streptophyta</taxon>
        <taxon>Embryophyta</taxon>
        <taxon>Tracheophyta</taxon>
        <taxon>Spermatophyta</taxon>
        <taxon>Magnoliopsida</taxon>
        <taxon>Liliopsida</taxon>
        <taxon>Zingiberales</taxon>
        <taxon>Musaceae</taxon>
        <taxon>Ensete</taxon>
    </lineage>
</organism>
<accession>A0A426X2M8</accession>
<comment type="caution">
    <text evidence="1">The sequence shown here is derived from an EMBL/GenBank/DDBJ whole genome shotgun (WGS) entry which is preliminary data.</text>
</comment>
<gene>
    <name evidence="1" type="ORF">B296_00048383</name>
</gene>
<dbReference type="EMBL" id="AMZH03028344">
    <property type="protein sequence ID" value="RRT33745.1"/>
    <property type="molecule type" value="Genomic_DNA"/>
</dbReference>
<name>A0A426X2M8_ENSVE</name>
<evidence type="ECO:0000313" key="2">
    <source>
        <dbReference type="Proteomes" id="UP000287651"/>
    </source>
</evidence>
<dbReference type="AlphaFoldDB" id="A0A426X2M8"/>
<sequence length="139" mass="15560">MFRYIVNHGEGLMTVDFSDDLSLTEKLVQHKISTVELIEQKLSSDSESEYEGIELRVQDQKVSRTMEEGASSNGRRRLLQLEQSTVAVAAKRKGQPAATWVTMVIEATIRWMRLEAAGRDEVAIGDDDTVVVEGMGWSD</sequence>
<proteinExistence type="predicted"/>
<evidence type="ECO:0000313" key="1">
    <source>
        <dbReference type="EMBL" id="RRT33745.1"/>
    </source>
</evidence>
<dbReference type="Proteomes" id="UP000287651">
    <property type="component" value="Unassembled WGS sequence"/>
</dbReference>
<protein>
    <submittedName>
        <fullName evidence="1">Uncharacterized protein</fullName>
    </submittedName>
</protein>